<dbReference type="CDD" id="cd02440">
    <property type="entry name" value="AdoMet_MTases"/>
    <property type="match status" value="1"/>
</dbReference>
<evidence type="ECO:0000313" key="3">
    <source>
        <dbReference type="Proteomes" id="UP001482520"/>
    </source>
</evidence>
<dbReference type="InterPro" id="IPR029063">
    <property type="entry name" value="SAM-dependent_MTases_sf"/>
</dbReference>
<reference evidence="2 3" key="1">
    <citation type="submission" date="2024-02" db="EMBL/GenBank/DDBJ databases">
        <title>Full genome sequence of Nocardioides kribbensis.</title>
        <authorList>
            <person name="Poletto B.L."/>
            <person name="Silva G."/>
            <person name="Galante D."/>
            <person name="Campos K.R."/>
            <person name="Santos M.B.N."/>
            <person name="Sacchi C.T."/>
        </authorList>
    </citation>
    <scope>NUCLEOTIDE SEQUENCE [LARGE SCALE GENOMIC DNA]</scope>
    <source>
        <strain evidence="2 3">O4R</strain>
    </source>
</reference>
<dbReference type="Gene3D" id="3.40.50.150">
    <property type="entry name" value="Vaccinia Virus protein VP39"/>
    <property type="match status" value="1"/>
</dbReference>
<keyword evidence="3" id="KW-1185">Reference proteome</keyword>
<name>A0ABV1P369_9ACTN</name>
<organism evidence="2 3">
    <name type="scientific">Nocardioides kribbensis</name>
    <dbReference type="NCBI Taxonomy" id="305517"/>
    <lineage>
        <taxon>Bacteria</taxon>
        <taxon>Bacillati</taxon>
        <taxon>Actinomycetota</taxon>
        <taxon>Actinomycetes</taxon>
        <taxon>Propionibacteriales</taxon>
        <taxon>Nocardioidaceae</taxon>
        <taxon>Nocardioides</taxon>
    </lineage>
</organism>
<protein>
    <submittedName>
        <fullName evidence="2">Methyltransferase domain-containing protein</fullName>
    </submittedName>
</protein>
<dbReference type="GO" id="GO:0032259">
    <property type="term" value="P:methylation"/>
    <property type="evidence" value="ECO:0007669"/>
    <property type="project" value="UniProtKB-KW"/>
</dbReference>
<sequence>MEPLPPPETRIRQVTALFEGLADTYDTSDTAFSGPVGAELVRRLAPQAGERAVDLGCARGAVTFPLAEAVGAEGHVDALDLAPSMVELTAGEAQQRGASQVEVVLGDAVEPPLEESSYDVLASSLLLFFLPEPDVALTAWRRLVRPGGRAGFTTFGAWPPAWQAVLDVFDDHARRTGRRSMTQAPEVDEDQEVTDFLTGAGWSDVEHATLTHDLVFDDLDHWRRWSLTTWLTDVWMRSPVEEHPEILDRVGEVLEGTRGDDGRLHLHLVVRYTLARP</sequence>
<gene>
    <name evidence="2" type="ORF">V6R90_18060</name>
</gene>
<dbReference type="SUPFAM" id="SSF53335">
    <property type="entry name" value="S-adenosyl-L-methionine-dependent methyltransferases"/>
    <property type="match status" value="1"/>
</dbReference>
<proteinExistence type="predicted"/>
<evidence type="ECO:0000259" key="1">
    <source>
        <dbReference type="Pfam" id="PF13649"/>
    </source>
</evidence>
<accession>A0ABV1P369</accession>
<dbReference type="Pfam" id="PF13649">
    <property type="entry name" value="Methyltransf_25"/>
    <property type="match status" value="1"/>
</dbReference>
<keyword evidence="2" id="KW-0808">Transferase</keyword>
<evidence type="ECO:0000313" key="2">
    <source>
        <dbReference type="EMBL" id="MEQ7849184.1"/>
    </source>
</evidence>
<dbReference type="EMBL" id="JBEGDP010000030">
    <property type="protein sequence ID" value="MEQ7849184.1"/>
    <property type="molecule type" value="Genomic_DNA"/>
</dbReference>
<dbReference type="InterPro" id="IPR041698">
    <property type="entry name" value="Methyltransf_25"/>
</dbReference>
<dbReference type="PANTHER" id="PTHR43591">
    <property type="entry name" value="METHYLTRANSFERASE"/>
    <property type="match status" value="1"/>
</dbReference>
<comment type="caution">
    <text evidence="2">The sequence shown here is derived from an EMBL/GenBank/DDBJ whole genome shotgun (WGS) entry which is preliminary data.</text>
</comment>
<dbReference type="RefSeq" id="WP_349805493.1">
    <property type="nucleotide sequence ID" value="NZ_JBEGDP010000030.1"/>
</dbReference>
<dbReference type="PANTHER" id="PTHR43591:SF99">
    <property type="entry name" value="OS06G0646000 PROTEIN"/>
    <property type="match status" value="1"/>
</dbReference>
<keyword evidence="2" id="KW-0489">Methyltransferase</keyword>
<dbReference type="Proteomes" id="UP001482520">
    <property type="component" value="Unassembled WGS sequence"/>
</dbReference>
<feature type="domain" description="Methyltransferase" evidence="1">
    <location>
        <begin position="53"/>
        <end position="148"/>
    </location>
</feature>
<dbReference type="GO" id="GO:0008168">
    <property type="term" value="F:methyltransferase activity"/>
    <property type="evidence" value="ECO:0007669"/>
    <property type="project" value="UniProtKB-KW"/>
</dbReference>